<sequence>MSDLRSKKRVLGICRLQSKMMRHHLALTETKAAQLEQSRAQILAMADDMFALAACNQSELLASQLEFGHRLIALNHIQKRKIAEVEESSALLRSSVHRSKLREEHAASNLRQAEKFQHQKRADRHLRQMSKPDLAITRFRKGVS</sequence>
<keyword evidence="3" id="KW-1185">Reference proteome</keyword>
<dbReference type="Proteomes" id="UP001500713">
    <property type="component" value="Unassembled WGS sequence"/>
</dbReference>
<evidence type="ECO:0008006" key="4">
    <source>
        <dbReference type="Google" id="ProtNLM"/>
    </source>
</evidence>
<feature type="compositionally biased region" description="Basic and acidic residues" evidence="1">
    <location>
        <begin position="102"/>
        <end position="117"/>
    </location>
</feature>
<feature type="compositionally biased region" description="Basic residues" evidence="1">
    <location>
        <begin position="118"/>
        <end position="128"/>
    </location>
</feature>
<protein>
    <recommendedName>
        <fullName evidence="4">Flagellar FliJ protein</fullName>
    </recommendedName>
</protein>
<proteinExistence type="predicted"/>
<evidence type="ECO:0000256" key="1">
    <source>
        <dbReference type="SAM" id="MobiDB-lite"/>
    </source>
</evidence>
<organism evidence="2 3">
    <name type="scientific">Parasphingorhabdus litoris</name>
    <dbReference type="NCBI Taxonomy" id="394733"/>
    <lineage>
        <taxon>Bacteria</taxon>
        <taxon>Pseudomonadati</taxon>
        <taxon>Pseudomonadota</taxon>
        <taxon>Alphaproteobacteria</taxon>
        <taxon>Sphingomonadales</taxon>
        <taxon>Sphingomonadaceae</taxon>
        <taxon>Parasphingorhabdus</taxon>
    </lineage>
</organism>
<reference evidence="3" key="1">
    <citation type="journal article" date="2019" name="Int. J. Syst. Evol. Microbiol.">
        <title>The Global Catalogue of Microorganisms (GCM) 10K type strain sequencing project: providing services to taxonomists for standard genome sequencing and annotation.</title>
        <authorList>
            <consortium name="The Broad Institute Genomics Platform"/>
            <consortium name="The Broad Institute Genome Sequencing Center for Infectious Disease"/>
            <person name="Wu L."/>
            <person name="Ma J."/>
        </authorList>
    </citation>
    <scope>NUCLEOTIDE SEQUENCE [LARGE SCALE GENOMIC DNA]</scope>
    <source>
        <strain evidence="3">JCM 14162</strain>
    </source>
</reference>
<dbReference type="EMBL" id="BAAAEM010000002">
    <property type="protein sequence ID" value="GAA0469252.1"/>
    <property type="molecule type" value="Genomic_DNA"/>
</dbReference>
<feature type="region of interest" description="Disordered" evidence="1">
    <location>
        <begin position="102"/>
        <end position="131"/>
    </location>
</feature>
<comment type="caution">
    <text evidence="2">The sequence shown here is derived from an EMBL/GenBank/DDBJ whole genome shotgun (WGS) entry which is preliminary data.</text>
</comment>
<evidence type="ECO:0000313" key="2">
    <source>
        <dbReference type="EMBL" id="GAA0469252.1"/>
    </source>
</evidence>
<gene>
    <name evidence="2" type="ORF">GCM10009096_07730</name>
</gene>
<accession>A0ABP3K1D8</accession>
<name>A0ABP3K1D8_9SPHN</name>
<evidence type="ECO:0000313" key="3">
    <source>
        <dbReference type="Proteomes" id="UP001500713"/>
    </source>
</evidence>